<accession>A0ACC1ACK0</accession>
<sequence>MSRCFPCRDLVSVRNGASGEALIQTIKPFVLKCYSGASKLRSEKEKPKTDFRKEKKREKKEKRKERKESEKEKLYREAEKLSKEKFSWGGGCLVKGSEDDETERLEKSGLTDEHDEPVCRQNLCYLSDGTQSSNKRKRDSPPSSGITVNRNILRIKLPSQKQREADALRSEEQSCSTSGRGPESNAEHKEIVGRQCLRTNNTKGEVSAISDSMRNENITHYDIQTEAGATKHGNYNKESNCYNALMGEWIPPPLQPDDSEDLEWLFGAKAKQQGSGSKRLKAGDDASCCQTLWPSSQYLRGEDMYALPYTIPF</sequence>
<gene>
    <name evidence="1" type="ORF">Patl1_09509</name>
</gene>
<keyword evidence="2" id="KW-1185">Reference proteome</keyword>
<protein>
    <submittedName>
        <fullName evidence="1">Uncharacterized protein</fullName>
    </submittedName>
</protein>
<evidence type="ECO:0000313" key="2">
    <source>
        <dbReference type="Proteomes" id="UP001164250"/>
    </source>
</evidence>
<evidence type="ECO:0000313" key="1">
    <source>
        <dbReference type="EMBL" id="KAJ0085235.1"/>
    </source>
</evidence>
<organism evidence="1 2">
    <name type="scientific">Pistacia atlantica</name>
    <dbReference type="NCBI Taxonomy" id="434234"/>
    <lineage>
        <taxon>Eukaryota</taxon>
        <taxon>Viridiplantae</taxon>
        <taxon>Streptophyta</taxon>
        <taxon>Embryophyta</taxon>
        <taxon>Tracheophyta</taxon>
        <taxon>Spermatophyta</taxon>
        <taxon>Magnoliopsida</taxon>
        <taxon>eudicotyledons</taxon>
        <taxon>Gunneridae</taxon>
        <taxon>Pentapetalae</taxon>
        <taxon>rosids</taxon>
        <taxon>malvids</taxon>
        <taxon>Sapindales</taxon>
        <taxon>Anacardiaceae</taxon>
        <taxon>Pistacia</taxon>
    </lineage>
</organism>
<comment type="caution">
    <text evidence="1">The sequence shown here is derived from an EMBL/GenBank/DDBJ whole genome shotgun (WGS) entry which is preliminary data.</text>
</comment>
<dbReference type="EMBL" id="CM047906">
    <property type="protein sequence ID" value="KAJ0085235.1"/>
    <property type="molecule type" value="Genomic_DNA"/>
</dbReference>
<reference evidence="2" key="1">
    <citation type="journal article" date="2023" name="G3 (Bethesda)">
        <title>Genome assembly and association tests identify interacting loci associated with vigor, precocity, and sex in interspecific pistachio rootstocks.</title>
        <authorList>
            <person name="Palmer W."/>
            <person name="Jacygrad E."/>
            <person name="Sagayaradj S."/>
            <person name="Cavanaugh K."/>
            <person name="Han R."/>
            <person name="Bertier L."/>
            <person name="Beede B."/>
            <person name="Kafkas S."/>
            <person name="Golino D."/>
            <person name="Preece J."/>
            <person name="Michelmore R."/>
        </authorList>
    </citation>
    <scope>NUCLEOTIDE SEQUENCE [LARGE SCALE GENOMIC DNA]</scope>
</reference>
<dbReference type="Proteomes" id="UP001164250">
    <property type="component" value="Chromosome 10"/>
</dbReference>
<proteinExistence type="predicted"/>
<name>A0ACC1ACK0_9ROSI</name>